<dbReference type="InterPro" id="IPR013148">
    <property type="entry name" value="Glyco_hydro_32_N"/>
</dbReference>
<organism evidence="12 13">
    <name type="scientific">Paenibacillus polysaccharolyticus</name>
    <dbReference type="NCBI Taxonomy" id="582692"/>
    <lineage>
        <taxon>Bacteria</taxon>
        <taxon>Bacillati</taxon>
        <taxon>Bacillota</taxon>
        <taxon>Bacilli</taxon>
        <taxon>Bacillales</taxon>
        <taxon>Paenibacillaceae</taxon>
        <taxon>Paenibacillus</taxon>
    </lineage>
</organism>
<evidence type="ECO:0000313" key="13">
    <source>
        <dbReference type="Proteomes" id="UP000198538"/>
    </source>
</evidence>
<dbReference type="Gene3D" id="2.60.120.560">
    <property type="entry name" value="Exo-inulinase, domain 1"/>
    <property type="match status" value="1"/>
</dbReference>
<dbReference type="EC" id="3.2.1.26" evidence="3 8"/>
<dbReference type="AlphaFoldDB" id="A0A1G5KZG7"/>
<comment type="subcellular location">
    <subcellularLocation>
        <location evidence="9">Cytoplasm</location>
    </subcellularLocation>
</comment>
<comment type="function">
    <text evidence="9">Enables the bacterium to metabolize sucrose as a sole carbon source.</text>
</comment>
<dbReference type="PANTHER" id="PTHR43101">
    <property type="entry name" value="BETA-FRUCTOSIDASE"/>
    <property type="match status" value="1"/>
</dbReference>
<sequence length="496" mass="56734">MKMTREQLYRRIEQAEPGEIAALEAKIAACPWRQGYHIQPVTGLLNDPNGFSFYEGYYHLFYQWFPLGTEHGMKYWYHTRSKNLVTWENVGIAIEPGTPYDSHGAYSGSAIEKDGMLNLIYTGNTRDENWIRHPFQCLAFMDEQNVITKFEHPVISDVPTGYTEHFRDPKVWLHEDVYYGVIGAQRTDETGCTVLYCSEDLKHWQFLGEIGTTLSSFGYMWECPDYLELEGQGVLIFSPQGIPAESDRYQNIYQSGYLIGEPLNLDTREFTHGEFEELDRGFDFYAPQTMQSPDGRRILVAWMGLPDLTYPTDDSGWAHCLTIPRQLSIQGGKLIQRPVPEMAQLRKDQQGIRTQDSLSNESRSFAGFNGIAYELQCEISQNDADLVGIEFRASDTEKTVIQYDRLQRKLILDRSQSGATLSEANGTIRTCTLDEDIDVDAVIKLHMFVDSSSVEIFVNDGQEVFTSRIFPSQESMDIRFFAHGGKADFRAVMWNV</sequence>
<dbReference type="InterPro" id="IPR023296">
    <property type="entry name" value="Glyco_hydro_beta-prop_sf"/>
</dbReference>
<feature type="domain" description="Glycosyl hydrolase family 32 C-terminal" evidence="11">
    <location>
        <begin position="341"/>
        <end position="489"/>
    </location>
</feature>
<proteinExistence type="inferred from homology"/>
<dbReference type="NCBIfam" id="TIGR01322">
    <property type="entry name" value="scrB_fam"/>
    <property type="match status" value="1"/>
</dbReference>
<dbReference type="EMBL" id="FMVM01000018">
    <property type="protein sequence ID" value="SCZ06093.1"/>
    <property type="molecule type" value="Genomic_DNA"/>
</dbReference>
<comment type="pathway">
    <text evidence="1 9">Glycan biosynthesis; sucrose metabolism.</text>
</comment>
<evidence type="ECO:0000256" key="9">
    <source>
        <dbReference type="RuleBase" id="RU365015"/>
    </source>
</evidence>
<evidence type="ECO:0000256" key="6">
    <source>
        <dbReference type="ARBA" id="ARBA00023295"/>
    </source>
</evidence>
<keyword evidence="9" id="KW-0119">Carbohydrate metabolism</keyword>
<dbReference type="Pfam" id="PF08244">
    <property type="entry name" value="Glyco_hydro_32C"/>
    <property type="match status" value="1"/>
</dbReference>
<evidence type="ECO:0000313" key="12">
    <source>
        <dbReference type="EMBL" id="SCZ06093.1"/>
    </source>
</evidence>
<dbReference type="PROSITE" id="PS00609">
    <property type="entry name" value="GLYCOSYL_HYDROL_F32"/>
    <property type="match status" value="1"/>
</dbReference>
<dbReference type="InterPro" id="IPR001362">
    <property type="entry name" value="Glyco_hydro_32"/>
</dbReference>
<dbReference type="Proteomes" id="UP000198538">
    <property type="component" value="Unassembled WGS sequence"/>
</dbReference>
<dbReference type="SUPFAM" id="SSF49899">
    <property type="entry name" value="Concanavalin A-like lectins/glucanases"/>
    <property type="match status" value="1"/>
</dbReference>
<dbReference type="PANTHER" id="PTHR43101:SF1">
    <property type="entry name" value="BETA-FRUCTOSIDASE"/>
    <property type="match status" value="1"/>
</dbReference>
<dbReference type="InterPro" id="IPR013189">
    <property type="entry name" value="Glyco_hydro_32_C"/>
</dbReference>
<dbReference type="InterPro" id="IPR006232">
    <property type="entry name" value="Suc6P_hydrolase"/>
</dbReference>
<gene>
    <name evidence="12" type="ORF">SAMN05720606_11873</name>
</gene>
<feature type="domain" description="Glycosyl hydrolase family 32 N-terminal" evidence="10">
    <location>
        <begin position="37"/>
        <end position="338"/>
    </location>
</feature>
<dbReference type="Pfam" id="PF00251">
    <property type="entry name" value="Glyco_hydro_32N"/>
    <property type="match status" value="1"/>
</dbReference>
<keyword evidence="6 8" id="KW-0326">Glycosidase</keyword>
<dbReference type="RefSeq" id="WP_090924022.1">
    <property type="nucleotide sequence ID" value="NZ_FMVM01000018.1"/>
</dbReference>
<dbReference type="SMART" id="SM00640">
    <property type="entry name" value="Glyco_32"/>
    <property type="match status" value="1"/>
</dbReference>
<dbReference type="UniPathway" id="UPA00238"/>
<dbReference type="SUPFAM" id="SSF75005">
    <property type="entry name" value="Arabinanase/levansucrase/invertase"/>
    <property type="match status" value="1"/>
</dbReference>
<dbReference type="InterPro" id="IPR051214">
    <property type="entry name" value="GH32_Enzymes"/>
</dbReference>
<evidence type="ECO:0000256" key="5">
    <source>
        <dbReference type="ARBA" id="ARBA00022801"/>
    </source>
</evidence>
<evidence type="ECO:0000259" key="11">
    <source>
        <dbReference type="Pfam" id="PF08244"/>
    </source>
</evidence>
<dbReference type="CDD" id="cd18623">
    <property type="entry name" value="GH32_ScrB-like"/>
    <property type="match status" value="1"/>
</dbReference>
<evidence type="ECO:0000256" key="7">
    <source>
        <dbReference type="ARBA" id="ARBA00033367"/>
    </source>
</evidence>
<comment type="similarity">
    <text evidence="2 8">Belongs to the glycosyl hydrolase 32 family.</text>
</comment>
<evidence type="ECO:0000256" key="3">
    <source>
        <dbReference type="ARBA" id="ARBA00012758"/>
    </source>
</evidence>
<keyword evidence="9" id="KW-0963">Cytoplasm</keyword>
<name>A0A1G5KZG7_9BACL</name>
<dbReference type="InterPro" id="IPR013320">
    <property type="entry name" value="ConA-like_dom_sf"/>
</dbReference>
<evidence type="ECO:0000256" key="2">
    <source>
        <dbReference type="ARBA" id="ARBA00009902"/>
    </source>
</evidence>
<protein>
    <recommendedName>
        <fullName evidence="4 8">Sucrose-6-phosphate hydrolase</fullName>
        <ecNumber evidence="3 8">3.2.1.26</ecNumber>
    </recommendedName>
    <alternativeName>
        <fullName evidence="7 9">Invertase</fullName>
    </alternativeName>
</protein>
<dbReference type="InterPro" id="IPR018053">
    <property type="entry name" value="Glyco_hydro_32_AS"/>
</dbReference>
<keyword evidence="5 8" id="KW-0378">Hydrolase</keyword>
<accession>A0A1G5KZG7</accession>
<evidence type="ECO:0000256" key="1">
    <source>
        <dbReference type="ARBA" id="ARBA00004914"/>
    </source>
</evidence>
<evidence type="ECO:0000259" key="10">
    <source>
        <dbReference type="Pfam" id="PF00251"/>
    </source>
</evidence>
<dbReference type="STRING" id="582692.SAMN05720606_11873"/>
<dbReference type="GO" id="GO:0005985">
    <property type="term" value="P:sucrose metabolic process"/>
    <property type="evidence" value="ECO:0007669"/>
    <property type="project" value="UniProtKB-UniPathway"/>
</dbReference>
<evidence type="ECO:0000256" key="4">
    <source>
        <dbReference type="ARBA" id="ARBA00019623"/>
    </source>
</evidence>
<evidence type="ECO:0000256" key="8">
    <source>
        <dbReference type="RuleBase" id="RU362110"/>
    </source>
</evidence>
<comment type="catalytic activity">
    <reaction evidence="8">
        <text>Hydrolysis of terminal non-reducing beta-D-fructofuranoside residues in beta-D-fructofuranosides.</text>
        <dbReference type="EC" id="3.2.1.26"/>
    </reaction>
</comment>
<reference evidence="13" key="1">
    <citation type="submission" date="2016-10" db="EMBL/GenBank/DDBJ databases">
        <authorList>
            <person name="Varghese N."/>
            <person name="Submissions S."/>
        </authorList>
    </citation>
    <scope>NUCLEOTIDE SEQUENCE [LARGE SCALE GENOMIC DNA]</scope>
    <source>
        <strain evidence="13">BL9</strain>
    </source>
</reference>
<dbReference type="Gene3D" id="2.115.10.20">
    <property type="entry name" value="Glycosyl hydrolase domain, family 43"/>
    <property type="match status" value="1"/>
</dbReference>
<keyword evidence="13" id="KW-1185">Reference proteome</keyword>
<dbReference type="GO" id="GO:0005737">
    <property type="term" value="C:cytoplasm"/>
    <property type="evidence" value="ECO:0007669"/>
    <property type="project" value="UniProtKB-SubCell"/>
</dbReference>
<dbReference type="GO" id="GO:0004564">
    <property type="term" value="F:beta-fructofuranosidase activity"/>
    <property type="evidence" value="ECO:0007669"/>
    <property type="project" value="UniProtKB-EC"/>
</dbReference>